<organism evidence="2 3">
    <name type="scientific">Liparis tanakae</name>
    <name type="common">Tanaka's snailfish</name>
    <dbReference type="NCBI Taxonomy" id="230148"/>
    <lineage>
        <taxon>Eukaryota</taxon>
        <taxon>Metazoa</taxon>
        <taxon>Chordata</taxon>
        <taxon>Craniata</taxon>
        <taxon>Vertebrata</taxon>
        <taxon>Euteleostomi</taxon>
        <taxon>Actinopterygii</taxon>
        <taxon>Neopterygii</taxon>
        <taxon>Teleostei</taxon>
        <taxon>Neoteleostei</taxon>
        <taxon>Acanthomorphata</taxon>
        <taxon>Eupercaria</taxon>
        <taxon>Perciformes</taxon>
        <taxon>Cottioidei</taxon>
        <taxon>Cottales</taxon>
        <taxon>Liparidae</taxon>
        <taxon>Liparis</taxon>
    </lineage>
</organism>
<proteinExistence type="predicted"/>
<comment type="caution">
    <text evidence="2">The sequence shown here is derived from an EMBL/GenBank/DDBJ whole genome shotgun (WGS) entry which is preliminary data.</text>
</comment>
<evidence type="ECO:0000313" key="3">
    <source>
        <dbReference type="Proteomes" id="UP000314294"/>
    </source>
</evidence>
<feature type="region of interest" description="Disordered" evidence="1">
    <location>
        <begin position="1"/>
        <end position="59"/>
    </location>
</feature>
<sequence length="107" mass="11099">MRVRASVTGNSSFSSGGGRHDTRQVAPDQNEGAKELHMSQLSTHVGDRRPNGIVPINSVGSTVPAGQRIRRAASSCDEGSPAVCRCPACVVLKMLNGPMSGGGRLKA</sequence>
<evidence type="ECO:0000256" key="1">
    <source>
        <dbReference type="SAM" id="MobiDB-lite"/>
    </source>
</evidence>
<evidence type="ECO:0000313" key="2">
    <source>
        <dbReference type="EMBL" id="TNN53823.1"/>
    </source>
</evidence>
<dbReference type="Proteomes" id="UP000314294">
    <property type="component" value="Unassembled WGS sequence"/>
</dbReference>
<name>A0A4Z2GLZ1_9TELE</name>
<gene>
    <name evidence="2" type="ORF">EYF80_035968</name>
</gene>
<reference evidence="2 3" key="1">
    <citation type="submission" date="2019-03" db="EMBL/GenBank/DDBJ databases">
        <title>First draft genome of Liparis tanakae, snailfish: a comprehensive survey of snailfish specific genes.</title>
        <authorList>
            <person name="Kim W."/>
            <person name="Song I."/>
            <person name="Jeong J.-H."/>
            <person name="Kim D."/>
            <person name="Kim S."/>
            <person name="Ryu S."/>
            <person name="Song J.Y."/>
            <person name="Lee S.K."/>
        </authorList>
    </citation>
    <scope>NUCLEOTIDE SEQUENCE [LARGE SCALE GENOMIC DNA]</scope>
    <source>
        <tissue evidence="2">Muscle</tissue>
    </source>
</reference>
<protein>
    <submittedName>
        <fullName evidence="2">Uncharacterized protein</fullName>
    </submittedName>
</protein>
<dbReference type="EMBL" id="SRLO01000504">
    <property type="protein sequence ID" value="TNN53823.1"/>
    <property type="molecule type" value="Genomic_DNA"/>
</dbReference>
<accession>A0A4Z2GLZ1</accession>
<keyword evidence="3" id="KW-1185">Reference proteome</keyword>
<dbReference type="AlphaFoldDB" id="A0A4Z2GLZ1"/>